<keyword evidence="4" id="KW-0732">Signal</keyword>
<reference evidence="10 11" key="1">
    <citation type="submission" date="2017-06" db="EMBL/GenBank/DDBJ databases">
        <authorList>
            <person name="Kim H.J."/>
            <person name="Triplett B.A."/>
        </authorList>
    </citation>
    <scope>NUCLEOTIDE SEQUENCE [LARGE SCALE GENOMIC DNA]</scope>
    <source>
        <strain evidence="10 11">SCA</strain>
    </source>
</reference>
<evidence type="ECO:0000256" key="4">
    <source>
        <dbReference type="ARBA" id="ARBA00022729"/>
    </source>
</evidence>
<dbReference type="RefSeq" id="WP_089280966.1">
    <property type="nucleotide sequence ID" value="NZ_FZOJ01000001.1"/>
</dbReference>
<keyword evidence="11" id="KW-1185">Reference proteome</keyword>
<dbReference type="PANTHER" id="PTHR35789">
    <property type="entry name" value="SPORE GERMINATION PROTEIN B3"/>
    <property type="match status" value="1"/>
</dbReference>
<accession>A0A238ZXN6</accession>
<dbReference type="EMBL" id="FZOJ01000001">
    <property type="protein sequence ID" value="SNR87648.1"/>
    <property type="molecule type" value="Genomic_DNA"/>
</dbReference>
<keyword evidence="6" id="KW-0564">Palmitate</keyword>
<dbReference type="Gene3D" id="3.30.300.210">
    <property type="entry name" value="Nutrient germinant receptor protein C, domain 3"/>
    <property type="match status" value="1"/>
</dbReference>
<keyword evidence="7" id="KW-0449">Lipoprotein</keyword>
<dbReference type="NCBIfam" id="TIGR02887">
    <property type="entry name" value="spore_ger_x_C"/>
    <property type="match status" value="1"/>
</dbReference>
<gene>
    <name evidence="10" type="ORF">SAMN05446037_1001175</name>
</gene>
<keyword evidence="5" id="KW-0472">Membrane</keyword>
<dbReference type="InterPro" id="IPR046953">
    <property type="entry name" value="Spore_GerAC-like_C"/>
</dbReference>
<evidence type="ECO:0000256" key="3">
    <source>
        <dbReference type="ARBA" id="ARBA00022544"/>
    </source>
</evidence>
<evidence type="ECO:0000313" key="10">
    <source>
        <dbReference type="EMBL" id="SNR87648.1"/>
    </source>
</evidence>
<evidence type="ECO:0000256" key="2">
    <source>
        <dbReference type="ARBA" id="ARBA00007886"/>
    </source>
</evidence>
<dbReference type="Pfam" id="PF25198">
    <property type="entry name" value="Spore_GerAC_N"/>
    <property type="match status" value="1"/>
</dbReference>
<evidence type="ECO:0000259" key="8">
    <source>
        <dbReference type="Pfam" id="PF05504"/>
    </source>
</evidence>
<evidence type="ECO:0000256" key="7">
    <source>
        <dbReference type="ARBA" id="ARBA00023288"/>
    </source>
</evidence>
<name>A0A238ZXN6_9FIRM</name>
<organism evidence="10 11">
    <name type="scientific">Anaerovirgula multivorans</name>
    <dbReference type="NCBI Taxonomy" id="312168"/>
    <lineage>
        <taxon>Bacteria</taxon>
        <taxon>Bacillati</taxon>
        <taxon>Bacillota</taxon>
        <taxon>Clostridia</taxon>
        <taxon>Peptostreptococcales</taxon>
        <taxon>Natronincolaceae</taxon>
        <taxon>Anaerovirgula</taxon>
    </lineage>
</organism>
<dbReference type="AlphaFoldDB" id="A0A238ZXN6"/>
<sequence length="394" mass="45158">MKRKTKLFFLIILMALILAGCWGQKEVNDLGIIQVTGIDKEPDGNFRMTVLAIIPIGGTEESLDRSTIWIGSAVGTSINDASKNLRAIAPKRLVWIDNKIIVVGEEMARHGLDEIMDFFIRTREFRYRNSILVSEGKALDTLSIPADIEEGLPQELEGIIRNTEEWLKAYVPDLNDFLIKYLDKHIEAVAGRLTYYETDIDTFSTSREEYKSIEDNGEDKKKKVVTVKGSAVFKGDKLIGWLDTEETRGYRLIIGEIDYGAATVKNDDQLVSLEVRNLNSNIEAKVKEEEILFTIKLKLDGDIVENLGRDNVLDENAVKDIQKSFEAYLIERMDKTIAKAQREYESDFLGFGRILHREYPNVWKEIQNDWDTIFPRVEVKYEVTVNVDRMGERF</sequence>
<dbReference type="PROSITE" id="PS51257">
    <property type="entry name" value="PROKAR_LIPOPROTEIN"/>
    <property type="match status" value="1"/>
</dbReference>
<feature type="domain" description="Spore germination GerAC-like C-terminal" evidence="8">
    <location>
        <begin position="228"/>
        <end position="391"/>
    </location>
</feature>
<dbReference type="GO" id="GO:0009847">
    <property type="term" value="P:spore germination"/>
    <property type="evidence" value="ECO:0007669"/>
    <property type="project" value="InterPro"/>
</dbReference>
<dbReference type="Proteomes" id="UP000198304">
    <property type="component" value="Unassembled WGS sequence"/>
</dbReference>
<dbReference type="InterPro" id="IPR008844">
    <property type="entry name" value="Spore_GerAC-like"/>
</dbReference>
<keyword evidence="3" id="KW-0309">Germination</keyword>
<dbReference type="Pfam" id="PF05504">
    <property type="entry name" value="Spore_GerAC"/>
    <property type="match status" value="1"/>
</dbReference>
<dbReference type="GO" id="GO:0016020">
    <property type="term" value="C:membrane"/>
    <property type="evidence" value="ECO:0007669"/>
    <property type="project" value="UniProtKB-SubCell"/>
</dbReference>
<protein>
    <submittedName>
        <fullName evidence="10">Germination protein, Ger(X)C family</fullName>
    </submittedName>
</protein>
<comment type="subcellular location">
    <subcellularLocation>
        <location evidence="1">Membrane</location>
        <topology evidence="1">Lipid-anchor</topology>
    </subcellularLocation>
</comment>
<evidence type="ECO:0000256" key="6">
    <source>
        <dbReference type="ARBA" id="ARBA00023139"/>
    </source>
</evidence>
<comment type="similarity">
    <text evidence="2">Belongs to the GerABKC lipoprotein family.</text>
</comment>
<dbReference type="InterPro" id="IPR038501">
    <property type="entry name" value="Spore_GerAC_C_sf"/>
</dbReference>
<evidence type="ECO:0000259" key="9">
    <source>
        <dbReference type="Pfam" id="PF25198"/>
    </source>
</evidence>
<dbReference type="InterPro" id="IPR057336">
    <property type="entry name" value="GerAC_N"/>
</dbReference>
<proteinExistence type="inferred from homology"/>
<evidence type="ECO:0000256" key="5">
    <source>
        <dbReference type="ARBA" id="ARBA00023136"/>
    </source>
</evidence>
<evidence type="ECO:0000313" key="11">
    <source>
        <dbReference type="Proteomes" id="UP000198304"/>
    </source>
</evidence>
<evidence type="ECO:0000256" key="1">
    <source>
        <dbReference type="ARBA" id="ARBA00004635"/>
    </source>
</evidence>
<dbReference type="OrthoDB" id="9816067at2"/>
<dbReference type="PANTHER" id="PTHR35789:SF1">
    <property type="entry name" value="SPORE GERMINATION PROTEIN B3"/>
    <property type="match status" value="1"/>
</dbReference>
<feature type="domain" description="Spore germination protein N-terminal" evidence="9">
    <location>
        <begin position="24"/>
        <end position="193"/>
    </location>
</feature>